<dbReference type="PANTHER" id="PTHR30478:SF0">
    <property type="entry name" value="BETA SLIDING CLAMP"/>
    <property type="match status" value="1"/>
</dbReference>
<comment type="subcellular location">
    <subcellularLocation>
        <location evidence="2">Cytoplasm</location>
    </subcellularLocation>
</comment>
<comment type="subunit">
    <text evidence="4">Forms a ring-shaped head-to-tail homodimer around DNA which binds and tethers DNA polymerases and other proteins to the DNA. The DNA replisome complex has a single clamp-loading complex (3 tau and 1 each of delta, delta', psi and chi subunits) which binds 3 Pol III cores (1 core on the leading strand and 2 on the lagging strand) each with a beta sliding clamp dimer. Additional proteins in the replisome are other copies of gamma, psi and chi, Ssb, DNA helicase and RNA primase.</text>
</comment>
<keyword evidence="13" id="KW-1185">Reference proteome</keyword>
<dbReference type="GO" id="GO:0005737">
    <property type="term" value="C:cytoplasm"/>
    <property type="evidence" value="ECO:0007669"/>
    <property type="project" value="UniProtKB-SubCell"/>
</dbReference>
<dbReference type="GO" id="GO:0008408">
    <property type="term" value="F:3'-5' exonuclease activity"/>
    <property type="evidence" value="ECO:0007669"/>
    <property type="project" value="InterPro"/>
</dbReference>
<dbReference type="Gene3D" id="3.70.10.10">
    <property type="match status" value="1"/>
</dbReference>
<dbReference type="STRING" id="1403316.PRV_00010"/>
<dbReference type="Pfam" id="PF02768">
    <property type="entry name" value="DNA_pol3_beta_3"/>
    <property type="match status" value="1"/>
</dbReference>
<reference evidence="12 13" key="1">
    <citation type="journal article" date="2013" name="Genome Announc.">
        <title>Genome Sequence of Mycoplasma parvum (Formerly Eperythrozoon parvum), a Diminutive Hemoplasma of the Pig.</title>
        <authorList>
            <person name="do Nascimento N.C."/>
            <person name="Dos Santos A.P."/>
            <person name="Chu Y."/>
            <person name="Guimaraes A.M."/>
            <person name="Pagliaro A."/>
            <person name="Messick J.B."/>
        </authorList>
    </citation>
    <scope>NUCLEOTIDE SEQUENCE [LARGE SCALE GENOMIC DNA]</scope>
    <source>
        <strain evidence="12 13">Indiana</strain>
    </source>
</reference>
<accession>U5NF50</accession>
<dbReference type="GO" id="GO:0003887">
    <property type="term" value="F:DNA-directed DNA polymerase activity"/>
    <property type="evidence" value="ECO:0007669"/>
    <property type="project" value="UniProtKB-KW"/>
</dbReference>
<evidence type="ECO:0000259" key="11">
    <source>
        <dbReference type="Pfam" id="PF02768"/>
    </source>
</evidence>
<dbReference type="InterPro" id="IPR001001">
    <property type="entry name" value="DNA_polIII_beta"/>
</dbReference>
<dbReference type="Gene3D" id="3.10.150.10">
    <property type="entry name" value="DNA Polymerase III, subunit A, domain 2"/>
    <property type="match status" value="1"/>
</dbReference>
<dbReference type="InterPro" id="IPR046938">
    <property type="entry name" value="DNA_clamp_sf"/>
</dbReference>
<evidence type="ECO:0000256" key="10">
    <source>
        <dbReference type="ARBA" id="ARBA00023125"/>
    </source>
</evidence>
<evidence type="ECO:0000256" key="8">
    <source>
        <dbReference type="ARBA" id="ARBA00022705"/>
    </source>
</evidence>
<organism evidence="12 13">
    <name type="scientific">Mycoplasma parvum str. Indiana</name>
    <dbReference type="NCBI Taxonomy" id="1403316"/>
    <lineage>
        <taxon>Bacteria</taxon>
        <taxon>Bacillati</taxon>
        <taxon>Mycoplasmatota</taxon>
        <taxon>Mollicutes</taxon>
        <taxon>Mycoplasmataceae</taxon>
        <taxon>Mycoplasma</taxon>
    </lineage>
</organism>
<keyword evidence="9" id="KW-0239">DNA-directed DNA polymerase</keyword>
<dbReference type="AlphaFoldDB" id="U5NF50"/>
<dbReference type="HOGENOM" id="CLU_721248_0_0_14"/>
<keyword evidence="5" id="KW-0963">Cytoplasm</keyword>
<evidence type="ECO:0000256" key="3">
    <source>
        <dbReference type="ARBA" id="ARBA00010752"/>
    </source>
</evidence>
<evidence type="ECO:0000256" key="4">
    <source>
        <dbReference type="ARBA" id="ARBA00011400"/>
    </source>
</evidence>
<keyword evidence="8" id="KW-0235">DNA replication</keyword>
<dbReference type="OrthoDB" id="394839at2"/>
<keyword evidence="10" id="KW-0238">DNA-binding</keyword>
<dbReference type="SUPFAM" id="SSF55979">
    <property type="entry name" value="DNA clamp"/>
    <property type="match status" value="2"/>
</dbReference>
<feature type="domain" description="DNA polymerase III beta sliding clamp C-terminal" evidence="11">
    <location>
        <begin position="267"/>
        <end position="380"/>
    </location>
</feature>
<evidence type="ECO:0000256" key="7">
    <source>
        <dbReference type="ARBA" id="ARBA00022695"/>
    </source>
</evidence>
<dbReference type="KEGG" id="mpv:PRV_00010"/>
<comment type="function">
    <text evidence="1">Confers DNA tethering and processivity to DNA polymerases and other proteins. Acts as a clamp, forming a ring around DNA (a reaction catalyzed by the clamp-loading complex) which diffuses in an ATP-independent manner freely and bidirectionally along dsDNA. Initially characterized for its ability to contact the catalytic subunit of DNA polymerase III (Pol III), a complex, multichain enzyme responsible for most of the replicative synthesis in bacteria; Pol III exhibits 3'-5' exonuclease proofreading activity. The beta chain is required for initiation of replication as well as for processivity of DNA replication.</text>
</comment>
<protein>
    <submittedName>
        <fullName evidence="12">DNA polymerase III subunit beta</fullName>
    </submittedName>
</protein>
<evidence type="ECO:0000256" key="2">
    <source>
        <dbReference type="ARBA" id="ARBA00004496"/>
    </source>
</evidence>
<keyword evidence="7" id="KW-0548">Nucleotidyltransferase</keyword>
<dbReference type="RefSeq" id="WP_022768653.1">
    <property type="nucleotide sequence ID" value="NC_022575.1"/>
</dbReference>
<evidence type="ECO:0000256" key="6">
    <source>
        <dbReference type="ARBA" id="ARBA00022679"/>
    </source>
</evidence>
<evidence type="ECO:0000313" key="13">
    <source>
        <dbReference type="Proteomes" id="UP000017119"/>
    </source>
</evidence>
<dbReference type="SMART" id="SM00480">
    <property type="entry name" value="POL3Bc"/>
    <property type="match status" value="1"/>
</dbReference>
<evidence type="ECO:0000313" key="12">
    <source>
        <dbReference type="EMBL" id="AGX88794.1"/>
    </source>
</evidence>
<evidence type="ECO:0000256" key="5">
    <source>
        <dbReference type="ARBA" id="ARBA00022490"/>
    </source>
</evidence>
<dbReference type="GO" id="GO:0006271">
    <property type="term" value="P:DNA strand elongation involved in DNA replication"/>
    <property type="evidence" value="ECO:0007669"/>
    <property type="project" value="TreeGrafter"/>
</dbReference>
<name>U5NF50_9MOLU</name>
<proteinExistence type="inferred from homology"/>
<dbReference type="GO" id="GO:0003677">
    <property type="term" value="F:DNA binding"/>
    <property type="evidence" value="ECO:0007669"/>
    <property type="project" value="UniProtKB-KW"/>
</dbReference>
<dbReference type="PATRIC" id="fig|1403316.3.peg.2"/>
<sequence>MHFSINNKVNSKIRDFLNMNISTNFLTQDKEEILIKAHKDELLFFSNNGFTECKLIFKNQEIKYKKQGESVINAKILLSILENLKASEEICFKKIENSLLQISSKKFECNLICLTKKILFKDIHIEEDMKKITFEFDFLNLINSKFKDFYKSSSSQMQKNSVFNTINFKKENFSEEINITITDSFRILLAIFELPKLKELNNFEFNLPVEVLGSIVNLFKNENNLKELDFYLKNDYLFIISETLRFKTKLYSGGYPNLIVLFSLQEKINFSVNKSVLISAIDRNLLLSEKNLNITLYKIIDNNLVLEFRDSSKGFLKEEIEIDKKKGDFIDFSLNSLHLKQLLKNIPDSEIIFMISEPFKPIILFGKEEGKNFRQIILPLKYS</sequence>
<evidence type="ECO:0000256" key="9">
    <source>
        <dbReference type="ARBA" id="ARBA00022932"/>
    </source>
</evidence>
<gene>
    <name evidence="12" type="ORF">PRV_00010</name>
</gene>
<dbReference type="Proteomes" id="UP000017119">
    <property type="component" value="Chromosome"/>
</dbReference>
<dbReference type="GO" id="GO:0009360">
    <property type="term" value="C:DNA polymerase III complex"/>
    <property type="evidence" value="ECO:0007669"/>
    <property type="project" value="InterPro"/>
</dbReference>
<comment type="similarity">
    <text evidence="3">Belongs to the beta sliding clamp family.</text>
</comment>
<dbReference type="PANTHER" id="PTHR30478">
    <property type="entry name" value="DNA POLYMERASE III SUBUNIT BETA"/>
    <property type="match status" value="1"/>
</dbReference>
<evidence type="ECO:0000256" key="1">
    <source>
        <dbReference type="ARBA" id="ARBA00002266"/>
    </source>
</evidence>
<keyword evidence="6" id="KW-0808">Transferase</keyword>
<dbReference type="InterPro" id="IPR022635">
    <property type="entry name" value="DNA_polIII_beta_C"/>
</dbReference>
<dbReference type="EMBL" id="CP006771">
    <property type="protein sequence ID" value="AGX88794.1"/>
    <property type="molecule type" value="Genomic_DNA"/>
</dbReference>